<keyword evidence="2" id="KW-0732">Signal</keyword>
<reference evidence="4" key="1">
    <citation type="submission" date="2025-08" db="UniProtKB">
        <authorList>
            <consortium name="RefSeq"/>
        </authorList>
    </citation>
    <scope>IDENTIFICATION</scope>
    <source>
        <tissue evidence="4">Whole body</tissue>
    </source>
</reference>
<feature type="chain" id="PRO_5042484089" evidence="2">
    <location>
        <begin position="24"/>
        <end position="170"/>
    </location>
</feature>
<name>A0AAJ7NEL8_9HYME</name>
<keyword evidence="1" id="KW-1133">Transmembrane helix</keyword>
<dbReference type="Proteomes" id="UP000694925">
    <property type="component" value="Unplaced"/>
</dbReference>
<organism evidence="3 4">
    <name type="scientific">Ceratina calcarata</name>
    <dbReference type="NCBI Taxonomy" id="156304"/>
    <lineage>
        <taxon>Eukaryota</taxon>
        <taxon>Metazoa</taxon>
        <taxon>Ecdysozoa</taxon>
        <taxon>Arthropoda</taxon>
        <taxon>Hexapoda</taxon>
        <taxon>Insecta</taxon>
        <taxon>Pterygota</taxon>
        <taxon>Neoptera</taxon>
        <taxon>Endopterygota</taxon>
        <taxon>Hymenoptera</taxon>
        <taxon>Apocrita</taxon>
        <taxon>Aculeata</taxon>
        <taxon>Apoidea</taxon>
        <taxon>Anthophila</taxon>
        <taxon>Apidae</taxon>
        <taxon>Ceratina</taxon>
        <taxon>Zadontomerus</taxon>
    </lineage>
</organism>
<sequence length="170" mass="19217">MISLRMRFGVFLVFVCLIRFSHGMECSFGDTNFISRALNSCPGLMDPAEKSYCCYNIEENKAYCCDSMEFTLNSSWFLITITVAVVFVVSLFIFCVSCLCCSCCPWHRRRHRGTVYGRVQVPQVVHVIETQPHVNTAYATSSAEVAQPPPYSAAVYEKQAPYNPNYMPST</sequence>
<evidence type="ECO:0000256" key="2">
    <source>
        <dbReference type="SAM" id="SignalP"/>
    </source>
</evidence>
<dbReference type="RefSeq" id="XP_017891418.1">
    <property type="nucleotide sequence ID" value="XM_018035929.2"/>
</dbReference>
<proteinExistence type="predicted"/>
<keyword evidence="1" id="KW-0812">Transmembrane</keyword>
<keyword evidence="1" id="KW-0472">Membrane</keyword>
<feature type="transmembrane region" description="Helical" evidence="1">
    <location>
        <begin position="76"/>
        <end position="102"/>
    </location>
</feature>
<dbReference type="GeneID" id="108631769"/>
<dbReference type="KEGG" id="ccal:108631769"/>
<dbReference type="AlphaFoldDB" id="A0AAJ7NEL8"/>
<protein>
    <submittedName>
        <fullName evidence="4">Uncharacterized protein LOC108631769</fullName>
    </submittedName>
</protein>
<accession>A0AAJ7NEL8</accession>
<evidence type="ECO:0000313" key="3">
    <source>
        <dbReference type="Proteomes" id="UP000694925"/>
    </source>
</evidence>
<feature type="signal peptide" evidence="2">
    <location>
        <begin position="1"/>
        <end position="23"/>
    </location>
</feature>
<evidence type="ECO:0000313" key="4">
    <source>
        <dbReference type="RefSeq" id="XP_017891418.1"/>
    </source>
</evidence>
<keyword evidence="3" id="KW-1185">Reference proteome</keyword>
<gene>
    <name evidence="4" type="primary">LOC108631769</name>
</gene>
<evidence type="ECO:0000256" key="1">
    <source>
        <dbReference type="SAM" id="Phobius"/>
    </source>
</evidence>